<organism evidence="1">
    <name type="scientific">uncultured marine thaumarchaeote KM3_11_C04</name>
    <dbReference type="NCBI Taxonomy" id="1455990"/>
    <lineage>
        <taxon>Archaea</taxon>
        <taxon>Nitrososphaerota</taxon>
        <taxon>environmental samples</taxon>
    </lineage>
</organism>
<sequence length="187" mass="21435">MNFEANDMKVLGAVVGGGKTFKDIRITTRLDKEEQEKILGFLVENNLVTATEGTSFFGQAKYYFAPTKEGEQKVTTYIEELKSEWQKIIQFVTDGQRQELDEYMKQHSLLVNMMLFFKIVNLPALGRLNLRFLVEGKHLCYKCKKELGRFALKFSVSDCRKRGLKMPKGLTTHDDLCADCFDGLAVR</sequence>
<dbReference type="EMBL" id="KF900572">
    <property type="protein sequence ID" value="AIE99761.1"/>
    <property type="molecule type" value="Genomic_DNA"/>
</dbReference>
<evidence type="ECO:0000313" key="1">
    <source>
        <dbReference type="EMBL" id="AIE99761.1"/>
    </source>
</evidence>
<protein>
    <submittedName>
        <fullName evidence="1">Uncharacterized protein</fullName>
    </submittedName>
</protein>
<name>A0A075GCI2_9ARCH</name>
<reference evidence="1" key="1">
    <citation type="journal article" date="2014" name="Genome Biol. Evol.">
        <title>Pangenome evidence for extensive interdomain horizontal transfer affecting lineage core and shell genes in uncultured planktonic thaumarchaeota and euryarchaeota.</title>
        <authorList>
            <person name="Deschamps P."/>
            <person name="Zivanovic Y."/>
            <person name="Moreira D."/>
            <person name="Rodriguez-Valera F."/>
            <person name="Lopez-Garcia P."/>
        </authorList>
    </citation>
    <scope>NUCLEOTIDE SEQUENCE</scope>
</reference>
<dbReference type="AlphaFoldDB" id="A0A075GCI2"/>
<accession>A0A075GCI2</accession>
<proteinExistence type="predicted"/>